<feature type="domain" description="VWFD" evidence="1">
    <location>
        <begin position="312"/>
        <end position="497"/>
    </location>
</feature>
<dbReference type="EMBL" id="CP063657">
    <property type="protein sequence ID" value="QOW22938.1"/>
    <property type="molecule type" value="Genomic_DNA"/>
</dbReference>
<dbReference type="PANTHER" id="PTHR13802">
    <property type="entry name" value="MUCIN 4-RELATED"/>
    <property type="match status" value="1"/>
</dbReference>
<dbReference type="InterPro" id="IPR051495">
    <property type="entry name" value="Epithelial_Barrier/Signaling"/>
</dbReference>
<dbReference type="Pfam" id="PF00094">
    <property type="entry name" value="VWD"/>
    <property type="match status" value="1"/>
</dbReference>
<keyword evidence="3" id="KW-1185">Reference proteome</keyword>
<accession>A0A7S6ZV90</accession>
<dbReference type="PROSITE" id="PS51233">
    <property type="entry name" value="VWFD"/>
    <property type="match status" value="1"/>
</dbReference>
<evidence type="ECO:0000259" key="1">
    <source>
        <dbReference type="PROSITE" id="PS51233"/>
    </source>
</evidence>
<organism evidence="2 3">
    <name type="scientific">Novilysobacter avium</name>
    <dbReference type="NCBI Taxonomy" id="2781023"/>
    <lineage>
        <taxon>Bacteria</taxon>
        <taxon>Pseudomonadati</taxon>
        <taxon>Pseudomonadota</taxon>
        <taxon>Gammaproteobacteria</taxon>
        <taxon>Lysobacterales</taxon>
        <taxon>Lysobacteraceae</taxon>
        <taxon>Novilysobacter</taxon>
    </lineage>
</organism>
<dbReference type="PANTHER" id="PTHR13802:SF52">
    <property type="entry name" value="MUCIN-4"/>
    <property type="match status" value="1"/>
</dbReference>
<reference evidence="2 3" key="1">
    <citation type="submission" date="2020-10" db="EMBL/GenBank/DDBJ databases">
        <title>complete genome sequencing of Lysobacter sp. H23M41.</title>
        <authorList>
            <person name="Bae J.-W."/>
            <person name="Lee S.-Y."/>
        </authorList>
    </citation>
    <scope>NUCLEOTIDE SEQUENCE [LARGE SCALE GENOMIC DNA]</scope>
    <source>
        <strain evidence="2 3">H23M41</strain>
    </source>
</reference>
<sequence length="960" mass="101695">MSQRNAPASSAGQGFGALAVLLLALATLAGCGEKGAGTSGSTGSGHVAAVSASDARMVEGPWVQDLWLYERVSTFDADGQRVELLEEILANLPGEPDAAVPLPHDAQFIAYPQLRPWLSGGDGSRRDDVTVIAGLLRTPDGDGLAIVAMPDPDAAAPIGLDDSVELDLTFLGDRLTPDDPMSIDFAFLQALPGQDPAGAGALEVLAHRMAGNRIRYYGEEIDGVEEPLAFEGMLGTAVKGSTRSSTPAKADPMMKGFRDGLKGCRFGLKCVRKYFQKFGGGASKSNDLIRCNLGGNCYDPPPPPPPPRCFGRCGGVRGDPHLSTFDGANLSMQAVGEFVAARVPRLEVQLRTAPRHSSRTVSVVTAMAMDIDGTRVLLDTDQGGLRVQIDGKAVPHGADGEVLEFATGTLTQFHRAVQIATTDGHQVIANSPSSGFIDFTMELAEGVAATGLLGNHDGDPKNDFRTRDGKVLAQPLDSEKLYKVFADGWRVADDESLFNYRDGESTATYTDRTFPEKHVTRQSLPADLLRRAEAVCRESGVALQPFLDQCIFDYAVTGEMAFVSAAQRSATIAGGTAGMTSAAPGEADRKVEPAAAHDPNAQATLKVAASAPAGSTVRVTWAGPNEPHDYIAVARPGTPGRESVNHTGTDAGNPLHLLLPAEAGKWEVRYVQYEGRKVLATQEITTTPLEASVQVTDTAPAGAKVSVQWTGPNYPHDVISVVRAGAPGRESVNHTPTTAGTPLNLLMPADPGEWEVRYVQYQDHKVLARTSITTTALEAKLDIPATAPAGSTIDVSWTGPNYPYDHVSVVRAGAAGRDSVNHTPTEAGTPLKLQLPAEPGEWEVRYVQYQDHKVLARKLITTTPVTANLEVPASAAAGSKITVEWTGPGYPYDVIAVAKPGTEGRSSVEHSPTGDGTPLQVKVPDEPGTWEVRYVQYQDHTVLARKTLTVTAAEPPESGD</sequence>
<dbReference type="PROSITE" id="PS51257">
    <property type="entry name" value="PROKAR_LIPOPROTEIN"/>
    <property type="match status" value="1"/>
</dbReference>
<dbReference type="Proteomes" id="UP000593932">
    <property type="component" value="Chromosome"/>
</dbReference>
<evidence type="ECO:0000313" key="2">
    <source>
        <dbReference type="EMBL" id="QOW22938.1"/>
    </source>
</evidence>
<protein>
    <submittedName>
        <fullName evidence="2">VWD domain-containing protein</fullName>
    </submittedName>
</protein>
<dbReference type="InterPro" id="IPR001846">
    <property type="entry name" value="VWF_type-D"/>
</dbReference>
<proteinExistence type="predicted"/>
<gene>
    <name evidence="2" type="ORF">INQ42_05100</name>
</gene>
<evidence type="ECO:0000313" key="3">
    <source>
        <dbReference type="Proteomes" id="UP000593932"/>
    </source>
</evidence>
<name>A0A7S6ZV90_9GAMM</name>
<dbReference type="RefSeq" id="WP_194035417.1">
    <property type="nucleotide sequence ID" value="NZ_CP063657.1"/>
</dbReference>